<organism evidence="2 3">
    <name type="scientific">Mucilaginibacter gossypii</name>
    <dbReference type="NCBI Taxonomy" id="551996"/>
    <lineage>
        <taxon>Bacteria</taxon>
        <taxon>Pseudomonadati</taxon>
        <taxon>Bacteroidota</taxon>
        <taxon>Sphingobacteriia</taxon>
        <taxon>Sphingobacteriales</taxon>
        <taxon>Sphingobacteriaceae</taxon>
        <taxon>Mucilaginibacter</taxon>
    </lineage>
</organism>
<gene>
    <name evidence="2" type="ORF">SAMN05192573_107120</name>
</gene>
<dbReference type="AlphaFoldDB" id="A0A1G8A7X8"/>
<keyword evidence="1" id="KW-1133">Transmembrane helix</keyword>
<feature type="transmembrane region" description="Helical" evidence="1">
    <location>
        <begin position="12"/>
        <end position="36"/>
    </location>
</feature>
<dbReference type="STRING" id="551996.SAMN05192573_107120"/>
<reference evidence="3" key="1">
    <citation type="submission" date="2016-10" db="EMBL/GenBank/DDBJ databases">
        <authorList>
            <person name="Varghese N."/>
            <person name="Submissions S."/>
        </authorList>
    </citation>
    <scope>NUCLEOTIDE SEQUENCE [LARGE SCALE GENOMIC DNA]</scope>
    <source>
        <strain evidence="3">Gh-67</strain>
    </source>
</reference>
<accession>A0A1G8A7X8</accession>
<evidence type="ECO:0000256" key="1">
    <source>
        <dbReference type="SAM" id="Phobius"/>
    </source>
</evidence>
<keyword evidence="3" id="KW-1185">Reference proteome</keyword>
<keyword evidence="1" id="KW-0472">Membrane</keyword>
<dbReference type="Proteomes" id="UP000199705">
    <property type="component" value="Unassembled WGS sequence"/>
</dbReference>
<proteinExistence type="predicted"/>
<protein>
    <submittedName>
        <fullName evidence="2">Uncharacterized protein</fullName>
    </submittedName>
</protein>
<name>A0A1G8A7X8_9SPHI</name>
<sequence>MRRSNFSGILNISPIFLCHLFLFGITNFSFSSAVLIEEFQLLINSTLPQKGN</sequence>
<evidence type="ECO:0000313" key="2">
    <source>
        <dbReference type="EMBL" id="SDH17095.1"/>
    </source>
</evidence>
<evidence type="ECO:0000313" key="3">
    <source>
        <dbReference type="Proteomes" id="UP000199705"/>
    </source>
</evidence>
<dbReference type="EMBL" id="FNCG01000007">
    <property type="protein sequence ID" value="SDH17095.1"/>
    <property type="molecule type" value="Genomic_DNA"/>
</dbReference>
<keyword evidence="1" id="KW-0812">Transmembrane</keyword>